<dbReference type="EnsemblPlants" id="TuG1812G0200000517.01.T01">
    <property type="protein sequence ID" value="TuG1812G0200000517.01.T01"/>
    <property type="gene ID" value="TuG1812G0200000517.01"/>
</dbReference>
<dbReference type="PANTHER" id="PTHR27006">
    <property type="entry name" value="PROMASTIGOTE SURFACE ANTIGEN PROTEIN PSA"/>
    <property type="match status" value="1"/>
</dbReference>
<dbReference type="Proteomes" id="UP000015106">
    <property type="component" value="Chromosome 2"/>
</dbReference>
<keyword evidence="1" id="KW-0472">Membrane</keyword>
<dbReference type="PANTHER" id="PTHR27006:SF598">
    <property type="entry name" value="CYSTEINE-RICH RECEPTOR-LIKE PROTEIN KINASE 25"/>
    <property type="match status" value="1"/>
</dbReference>
<keyword evidence="1" id="KW-1133">Transmembrane helix</keyword>
<reference evidence="2" key="2">
    <citation type="submission" date="2018-03" db="EMBL/GenBank/DDBJ databases">
        <title>The Triticum urartu genome reveals the dynamic nature of wheat genome evolution.</title>
        <authorList>
            <person name="Ling H."/>
            <person name="Ma B."/>
            <person name="Shi X."/>
            <person name="Liu H."/>
            <person name="Dong L."/>
            <person name="Sun H."/>
            <person name="Cao Y."/>
            <person name="Gao Q."/>
            <person name="Zheng S."/>
            <person name="Li Y."/>
            <person name="Yu Y."/>
            <person name="Du H."/>
            <person name="Qi M."/>
            <person name="Li Y."/>
            <person name="Yu H."/>
            <person name="Cui Y."/>
            <person name="Wang N."/>
            <person name="Chen C."/>
            <person name="Wu H."/>
            <person name="Zhao Y."/>
            <person name="Zhang J."/>
            <person name="Li Y."/>
            <person name="Zhou W."/>
            <person name="Zhang B."/>
            <person name="Hu W."/>
            <person name="Eijk M."/>
            <person name="Tang J."/>
            <person name="Witsenboer H."/>
            <person name="Zhao S."/>
            <person name="Li Z."/>
            <person name="Zhang A."/>
            <person name="Wang D."/>
            <person name="Liang C."/>
        </authorList>
    </citation>
    <scope>NUCLEOTIDE SEQUENCE [LARGE SCALE GENOMIC DNA]</scope>
    <source>
        <strain evidence="2">cv. G1812</strain>
    </source>
</reference>
<dbReference type="Gramene" id="TuG1812G0200000517.01.T01">
    <property type="protein sequence ID" value="TuG1812G0200000517.01.T01"/>
    <property type="gene ID" value="TuG1812G0200000517.01"/>
</dbReference>
<evidence type="ECO:0008006" key="4">
    <source>
        <dbReference type="Google" id="ProtNLM"/>
    </source>
</evidence>
<evidence type="ECO:0000313" key="2">
    <source>
        <dbReference type="EnsemblPlants" id="TuG1812G0200000517.01.T01"/>
    </source>
</evidence>
<feature type="transmembrane region" description="Helical" evidence="1">
    <location>
        <begin position="20"/>
        <end position="38"/>
    </location>
</feature>
<keyword evidence="1" id="KW-0812">Transmembrane</keyword>
<proteinExistence type="predicted"/>
<evidence type="ECO:0000256" key="1">
    <source>
        <dbReference type="SAM" id="Phobius"/>
    </source>
</evidence>
<keyword evidence="3" id="KW-1185">Reference proteome</keyword>
<protein>
    <recommendedName>
        <fullName evidence="4">Serine-threonine/tyrosine-protein kinase catalytic domain-containing protein</fullName>
    </recommendedName>
</protein>
<name>A0A8R7P9M1_TRIUA</name>
<dbReference type="Gene3D" id="1.10.510.10">
    <property type="entry name" value="Transferase(Phosphotransferase) domain 1"/>
    <property type="match status" value="1"/>
</dbReference>
<dbReference type="InterPro" id="IPR011009">
    <property type="entry name" value="Kinase-like_dom_sf"/>
</dbReference>
<reference evidence="2" key="3">
    <citation type="submission" date="2022-06" db="UniProtKB">
        <authorList>
            <consortium name="EnsemblPlants"/>
        </authorList>
    </citation>
    <scope>IDENTIFICATION</scope>
</reference>
<dbReference type="SUPFAM" id="SSF56112">
    <property type="entry name" value="Protein kinase-like (PK-like)"/>
    <property type="match status" value="1"/>
</dbReference>
<organism evidence="2 3">
    <name type="scientific">Triticum urartu</name>
    <name type="common">Red wild einkorn</name>
    <name type="synonym">Crithodium urartu</name>
    <dbReference type="NCBI Taxonomy" id="4572"/>
    <lineage>
        <taxon>Eukaryota</taxon>
        <taxon>Viridiplantae</taxon>
        <taxon>Streptophyta</taxon>
        <taxon>Embryophyta</taxon>
        <taxon>Tracheophyta</taxon>
        <taxon>Spermatophyta</taxon>
        <taxon>Magnoliopsida</taxon>
        <taxon>Liliopsida</taxon>
        <taxon>Poales</taxon>
        <taxon>Poaceae</taxon>
        <taxon>BOP clade</taxon>
        <taxon>Pooideae</taxon>
        <taxon>Triticodae</taxon>
        <taxon>Triticeae</taxon>
        <taxon>Triticinae</taxon>
        <taxon>Triticum</taxon>
    </lineage>
</organism>
<accession>A0A8R7P9M1</accession>
<dbReference type="AlphaFoldDB" id="A0A8R7P9M1"/>
<sequence>MNVVIKEPEGILMEYASKGLFSTNSVIYSFGVLLLEILSRKRNASFLNLIGHVYKLWQEENGHELVDMVLELDCLVSKVMK</sequence>
<evidence type="ECO:0000313" key="3">
    <source>
        <dbReference type="Proteomes" id="UP000015106"/>
    </source>
</evidence>
<reference evidence="3" key="1">
    <citation type="journal article" date="2013" name="Nature">
        <title>Draft genome of the wheat A-genome progenitor Triticum urartu.</title>
        <authorList>
            <person name="Ling H.Q."/>
            <person name="Zhao S."/>
            <person name="Liu D."/>
            <person name="Wang J."/>
            <person name="Sun H."/>
            <person name="Zhang C."/>
            <person name="Fan H."/>
            <person name="Li D."/>
            <person name="Dong L."/>
            <person name="Tao Y."/>
            <person name="Gao C."/>
            <person name="Wu H."/>
            <person name="Li Y."/>
            <person name="Cui Y."/>
            <person name="Guo X."/>
            <person name="Zheng S."/>
            <person name="Wang B."/>
            <person name="Yu K."/>
            <person name="Liang Q."/>
            <person name="Yang W."/>
            <person name="Lou X."/>
            <person name="Chen J."/>
            <person name="Feng M."/>
            <person name="Jian J."/>
            <person name="Zhang X."/>
            <person name="Luo G."/>
            <person name="Jiang Y."/>
            <person name="Liu J."/>
            <person name="Wang Z."/>
            <person name="Sha Y."/>
            <person name="Zhang B."/>
            <person name="Wu H."/>
            <person name="Tang D."/>
            <person name="Shen Q."/>
            <person name="Xue P."/>
            <person name="Zou S."/>
            <person name="Wang X."/>
            <person name="Liu X."/>
            <person name="Wang F."/>
            <person name="Yang Y."/>
            <person name="An X."/>
            <person name="Dong Z."/>
            <person name="Zhang K."/>
            <person name="Zhang X."/>
            <person name="Luo M.C."/>
            <person name="Dvorak J."/>
            <person name="Tong Y."/>
            <person name="Wang J."/>
            <person name="Yang H."/>
            <person name="Li Z."/>
            <person name="Wang D."/>
            <person name="Zhang A."/>
            <person name="Wang J."/>
        </authorList>
    </citation>
    <scope>NUCLEOTIDE SEQUENCE</scope>
    <source>
        <strain evidence="3">cv. G1812</strain>
    </source>
</reference>